<dbReference type="InterPro" id="IPR002125">
    <property type="entry name" value="CMP_dCMP_dom"/>
</dbReference>
<comment type="similarity">
    <text evidence="5 13">In the C-terminal section; belongs to the HTP reductase family.</text>
</comment>
<feature type="binding site" evidence="15">
    <location>
        <position position="294"/>
    </location>
    <ligand>
        <name>substrate</name>
    </ligand>
</feature>
<dbReference type="GO" id="GO:0008270">
    <property type="term" value="F:zinc ion binding"/>
    <property type="evidence" value="ECO:0007669"/>
    <property type="project" value="InterPro"/>
</dbReference>
<feature type="domain" description="CMP/dCMP-type deaminase" evidence="17">
    <location>
        <begin position="9"/>
        <end position="123"/>
    </location>
</feature>
<feature type="binding site" evidence="15">
    <location>
        <position position="162"/>
    </location>
    <ligand>
        <name>NADP(+)</name>
        <dbReference type="ChEBI" id="CHEBI:58349"/>
    </ligand>
</feature>
<dbReference type="EMBL" id="SIHJ01000003">
    <property type="protein sequence ID" value="TWT32399.1"/>
    <property type="molecule type" value="Genomic_DNA"/>
</dbReference>
<feature type="active site" description="Proton donor" evidence="14">
    <location>
        <position position="60"/>
    </location>
</feature>
<feature type="binding site" evidence="16">
    <location>
        <position position="83"/>
    </location>
    <ligand>
        <name>Zn(2+)</name>
        <dbReference type="ChEBI" id="CHEBI:29105"/>
        <note>catalytic</note>
    </ligand>
</feature>
<comment type="caution">
    <text evidence="18">The sequence shown here is derived from an EMBL/GenBank/DDBJ whole genome shotgun (WGS) entry which is preliminary data.</text>
</comment>
<evidence type="ECO:0000256" key="8">
    <source>
        <dbReference type="ARBA" id="ARBA00022801"/>
    </source>
</evidence>
<evidence type="ECO:0000256" key="14">
    <source>
        <dbReference type="PIRSR" id="PIRSR006769-1"/>
    </source>
</evidence>
<dbReference type="EC" id="3.5.4.26" evidence="13"/>
<dbReference type="InterPro" id="IPR016193">
    <property type="entry name" value="Cytidine_deaminase-like"/>
</dbReference>
<evidence type="ECO:0000256" key="15">
    <source>
        <dbReference type="PIRSR" id="PIRSR006769-2"/>
    </source>
</evidence>
<feature type="binding site" evidence="15">
    <location>
        <position position="192"/>
    </location>
    <ligand>
        <name>substrate</name>
    </ligand>
</feature>
<reference evidence="18 19" key="1">
    <citation type="submission" date="2019-02" db="EMBL/GenBank/DDBJ databases">
        <title>Deep-cultivation of Planctomycetes and their phenomic and genomic characterization uncovers novel biology.</title>
        <authorList>
            <person name="Wiegand S."/>
            <person name="Jogler M."/>
            <person name="Boedeker C."/>
            <person name="Pinto D."/>
            <person name="Vollmers J."/>
            <person name="Rivas-Marin E."/>
            <person name="Kohn T."/>
            <person name="Peeters S.H."/>
            <person name="Heuer A."/>
            <person name="Rast P."/>
            <person name="Oberbeckmann S."/>
            <person name="Bunk B."/>
            <person name="Jeske O."/>
            <person name="Meyerdierks A."/>
            <person name="Storesund J.E."/>
            <person name="Kallscheuer N."/>
            <person name="Luecker S."/>
            <person name="Lage O.M."/>
            <person name="Pohl T."/>
            <person name="Merkel B.J."/>
            <person name="Hornburger P."/>
            <person name="Mueller R.-W."/>
            <person name="Bruemmer F."/>
            <person name="Labrenz M."/>
            <person name="Spormann A.M."/>
            <person name="Op Den Camp H."/>
            <person name="Overmann J."/>
            <person name="Amann R."/>
            <person name="Jetten M.S.M."/>
            <person name="Mascher T."/>
            <person name="Medema M.H."/>
            <person name="Devos D.P."/>
            <person name="Kaster A.-K."/>
            <person name="Ovreas L."/>
            <person name="Rohde M."/>
            <person name="Galperin M.Y."/>
            <person name="Jogler C."/>
        </authorList>
    </citation>
    <scope>NUCLEOTIDE SEQUENCE [LARGE SCALE GENOMIC DNA]</scope>
    <source>
        <strain evidence="18 19">KOR34</strain>
    </source>
</reference>
<dbReference type="Pfam" id="PF01872">
    <property type="entry name" value="RibD_C"/>
    <property type="match status" value="1"/>
</dbReference>
<evidence type="ECO:0000256" key="4">
    <source>
        <dbReference type="ARBA" id="ARBA00005259"/>
    </source>
</evidence>
<feature type="binding site" evidence="15">
    <location>
        <position position="176"/>
    </location>
    <ligand>
        <name>substrate</name>
    </ligand>
</feature>
<keyword evidence="12" id="KW-0511">Multifunctional enzyme</keyword>
<feature type="binding site" evidence="15">
    <location>
        <position position="208"/>
    </location>
    <ligand>
        <name>NADP(+)</name>
        <dbReference type="ChEBI" id="CHEBI:58349"/>
    </ligand>
</feature>
<evidence type="ECO:0000313" key="18">
    <source>
        <dbReference type="EMBL" id="TWT32399.1"/>
    </source>
</evidence>
<evidence type="ECO:0000256" key="10">
    <source>
        <dbReference type="ARBA" id="ARBA00022857"/>
    </source>
</evidence>
<evidence type="ECO:0000256" key="12">
    <source>
        <dbReference type="ARBA" id="ARBA00023268"/>
    </source>
</evidence>
<feature type="binding site" evidence="15">
    <location>
        <begin position="296"/>
        <end position="302"/>
    </location>
    <ligand>
        <name>NADP(+)</name>
        <dbReference type="ChEBI" id="CHEBI:58349"/>
    </ligand>
</feature>
<feature type="binding site" evidence="16">
    <location>
        <position position="58"/>
    </location>
    <ligand>
        <name>Zn(2+)</name>
        <dbReference type="ChEBI" id="CHEBI:29105"/>
        <note>catalytic</note>
    </ligand>
</feature>
<comment type="catalytic activity">
    <reaction evidence="13">
        <text>5-amino-6-(5-phospho-D-ribitylamino)uracil + NADP(+) = 5-amino-6-(5-phospho-D-ribosylamino)uracil + NADPH + H(+)</text>
        <dbReference type="Rhea" id="RHEA:17845"/>
        <dbReference type="ChEBI" id="CHEBI:15378"/>
        <dbReference type="ChEBI" id="CHEBI:57783"/>
        <dbReference type="ChEBI" id="CHEBI:58349"/>
        <dbReference type="ChEBI" id="CHEBI:58421"/>
        <dbReference type="ChEBI" id="CHEBI:58453"/>
        <dbReference type="EC" id="1.1.1.193"/>
    </reaction>
</comment>
<evidence type="ECO:0000256" key="11">
    <source>
        <dbReference type="ARBA" id="ARBA00023002"/>
    </source>
</evidence>
<keyword evidence="7 13" id="KW-0479">Metal-binding</keyword>
<feature type="binding site" evidence="15">
    <location>
        <position position="212"/>
    </location>
    <ligand>
        <name>substrate</name>
    </ligand>
</feature>
<evidence type="ECO:0000313" key="19">
    <source>
        <dbReference type="Proteomes" id="UP000316714"/>
    </source>
</evidence>
<dbReference type="FunFam" id="3.40.140.10:FF:000025">
    <property type="entry name" value="Riboflavin biosynthesis protein RibD"/>
    <property type="match status" value="1"/>
</dbReference>
<dbReference type="Gene3D" id="3.40.430.10">
    <property type="entry name" value="Dihydrofolate Reductase, subunit A"/>
    <property type="match status" value="1"/>
</dbReference>
<keyword evidence="11 13" id="KW-0560">Oxidoreductase</keyword>
<evidence type="ECO:0000256" key="7">
    <source>
        <dbReference type="ARBA" id="ARBA00022723"/>
    </source>
</evidence>
<dbReference type="InterPro" id="IPR050765">
    <property type="entry name" value="Riboflavin_Biosynth_HTPR"/>
</dbReference>
<dbReference type="CDD" id="cd01284">
    <property type="entry name" value="Riboflavin_deaminase-reductase"/>
    <property type="match status" value="1"/>
</dbReference>
<feature type="binding site" evidence="16">
    <location>
        <position position="92"/>
    </location>
    <ligand>
        <name>Zn(2+)</name>
        <dbReference type="ChEBI" id="CHEBI:29105"/>
        <note>catalytic</note>
    </ligand>
</feature>
<dbReference type="Gene3D" id="3.40.140.10">
    <property type="entry name" value="Cytidine Deaminase, domain 2"/>
    <property type="match status" value="1"/>
</dbReference>
<evidence type="ECO:0000256" key="2">
    <source>
        <dbReference type="ARBA" id="ARBA00004882"/>
    </source>
</evidence>
<protein>
    <recommendedName>
        <fullName evidence="13">Riboflavin biosynthesis protein RibD</fullName>
    </recommendedName>
    <domain>
        <recommendedName>
            <fullName evidence="13">Diaminohydroxyphosphoribosylaminopyrimidine deaminase</fullName>
            <shortName evidence="13">DRAP deaminase</shortName>
            <ecNumber evidence="13">3.5.4.26</ecNumber>
        </recommendedName>
        <alternativeName>
            <fullName evidence="13">Riboflavin-specific deaminase</fullName>
        </alternativeName>
    </domain>
    <domain>
        <recommendedName>
            <fullName evidence="13">5-amino-6-(5-phosphoribosylamino)uracil reductase</fullName>
            <ecNumber evidence="13">1.1.1.193</ecNumber>
        </recommendedName>
        <alternativeName>
            <fullName evidence="13">HTP reductase</fullName>
        </alternativeName>
    </domain>
</protein>
<keyword evidence="10 13" id="KW-0521">NADP</keyword>
<dbReference type="InterPro" id="IPR024072">
    <property type="entry name" value="DHFR-like_dom_sf"/>
</dbReference>
<dbReference type="SUPFAM" id="SSF53927">
    <property type="entry name" value="Cytidine deaminase-like"/>
    <property type="match status" value="1"/>
</dbReference>
<dbReference type="PANTHER" id="PTHR38011:SF7">
    <property type="entry name" value="2,5-DIAMINO-6-RIBOSYLAMINO-4(3H)-PYRIMIDINONE 5'-PHOSPHATE REDUCTASE"/>
    <property type="match status" value="1"/>
</dbReference>
<dbReference type="GO" id="GO:0008835">
    <property type="term" value="F:diaminohydroxyphosphoribosylaminopyrimidine deaminase activity"/>
    <property type="evidence" value="ECO:0007669"/>
    <property type="project" value="UniProtKB-EC"/>
</dbReference>
<comment type="catalytic activity">
    <reaction evidence="13">
        <text>2,5-diamino-6-hydroxy-4-(5-phosphoribosylamino)-pyrimidine + H2O + H(+) = 5-amino-6-(5-phospho-D-ribosylamino)uracil + NH4(+)</text>
        <dbReference type="Rhea" id="RHEA:21868"/>
        <dbReference type="ChEBI" id="CHEBI:15377"/>
        <dbReference type="ChEBI" id="CHEBI:15378"/>
        <dbReference type="ChEBI" id="CHEBI:28938"/>
        <dbReference type="ChEBI" id="CHEBI:58453"/>
        <dbReference type="ChEBI" id="CHEBI:58614"/>
        <dbReference type="EC" id="3.5.4.26"/>
    </reaction>
</comment>
<sequence length="367" mass="37837">MPTNPPTTDLDAAMMARALELAARGEGRVEPNPMVGCVITQQGEVVGEGWHQQHGGPHAEVNALAAAGDRAAGGTAYVTLEPCCHTGKTPPCTGALLTAGVARVVVAVRDPFPQVNGGGLQQLTDAGVVYEVGVGEADARALLAPYLKLIERGRPWVIAKWAMTLDGKLATSSGSSQWISSPESRELVHRLRGRVDAVIVGAGTARDDDPLLTARPAGPRTAARIVLGEIPPASQLVKTADQAPVISVVPAPGAHHKVPPGVESLAVKGRTHTERLAAVLDELGARRMTNVLIEGGARGLGAAFDGGLIDEVHAFIAPKLCGGADAPSPIGGHGLADMTKALRLTGVRIETPGGDVYLRGRVEQGVS</sequence>
<dbReference type="SUPFAM" id="SSF53597">
    <property type="entry name" value="Dihydrofolate reductase-like"/>
    <property type="match status" value="1"/>
</dbReference>
<dbReference type="GO" id="GO:0008703">
    <property type="term" value="F:5-amino-6-(5-phosphoribosylamino)uracil reductase activity"/>
    <property type="evidence" value="ECO:0007669"/>
    <property type="project" value="UniProtKB-EC"/>
</dbReference>
<dbReference type="Proteomes" id="UP000316714">
    <property type="component" value="Unassembled WGS sequence"/>
</dbReference>
<dbReference type="GO" id="GO:0009231">
    <property type="term" value="P:riboflavin biosynthetic process"/>
    <property type="evidence" value="ECO:0007669"/>
    <property type="project" value="UniProtKB-UniPathway"/>
</dbReference>
<dbReference type="PROSITE" id="PS00903">
    <property type="entry name" value="CYT_DCMP_DEAMINASES_1"/>
    <property type="match status" value="1"/>
</dbReference>
<dbReference type="EC" id="1.1.1.193" evidence="13"/>
<dbReference type="UniPathway" id="UPA00275">
    <property type="reaction ID" value="UER00401"/>
</dbReference>
<comment type="pathway">
    <text evidence="3 13">Cofactor biosynthesis; riboflavin biosynthesis; 5-amino-6-(D-ribitylamino)uracil from GTP: step 3/4.</text>
</comment>
<proteinExistence type="inferred from homology"/>
<keyword evidence="19" id="KW-1185">Reference proteome</keyword>
<feature type="binding site" evidence="15">
    <location>
        <position position="215"/>
    </location>
    <ligand>
        <name>substrate</name>
    </ligand>
</feature>
<comment type="pathway">
    <text evidence="2 13">Cofactor biosynthesis; riboflavin biosynthesis; 5-amino-6-(D-ribitylamino)uracil from GTP: step 2/4.</text>
</comment>
<feature type="binding site" evidence="15">
    <location>
        <position position="178"/>
    </location>
    <ligand>
        <name>NADP(+)</name>
        <dbReference type="ChEBI" id="CHEBI:58349"/>
    </ligand>
</feature>
<accession>A0A5C5V388</accession>
<dbReference type="RefSeq" id="WP_197531626.1">
    <property type="nucleotide sequence ID" value="NZ_SIHJ01000003.1"/>
</dbReference>
<evidence type="ECO:0000256" key="1">
    <source>
        <dbReference type="ARBA" id="ARBA00002151"/>
    </source>
</evidence>
<evidence type="ECO:0000256" key="13">
    <source>
        <dbReference type="PIRNR" id="PIRNR006769"/>
    </source>
</evidence>
<dbReference type="InterPro" id="IPR002734">
    <property type="entry name" value="RibDG_C"/>
</dbReference>
<evidence type="ECO:0000256" key="5">
    <source>
        <dbReference type="ARBA" id="ARBA00007417"/>
    </source>
</evidence>
<comment type="cofactor">
    <cofactor evidence="13 16">
        <name>Zn(2+)</name>
        <dbReference type="ChEBI" id="CHEBI:29105"/>
    </cofactor>
    <text evidence="13 16">Binds 1 zinc ion.</text>
</comment>
<dbReference type="InterPro" id="IPR016192">
    <property type="entry name" value="APOBEC/CMP_deaminase_Zn-bd"/>
</dbReference>
<evidence type="ECO:0000256" key="16">
    <source>
        <dbReference type="PIRSR" id="PIRSR006769-3"/>
    </source>
</evidence>
<keyword evidence="8 13" id="KW-0378">Hydrolase</keyword>
<evidence type="ECO:0000256" key="9">
    <source>
        <dbReference type="ARBA" id="ARBA00022833"/>
    </source>
</evidence>
<evidence type="ECO:0000256" key="3">
    <source>
        <dbReference type="ARBA" id="ARBA00004910"/>
    </source>
</evidence>
<evidence type="ECO:0000256" key="6">
    <source>
        <dbReference type="ARBA" id="ARBA00022619"/>
    </source>
</evidence>
<keyword evidence="9 13" id="KW-0862">Zinc</keyword>
<feature type="binding site" evidence="15">
    <location>
        <position position="204"/>
    </location>
    <ligand>
        <name>NADP(+)</name>
        <dbReference type="ChEBI" id="CHEBI:58349"/>
    </ligand>
</feature>
<dbReference type="PROSITE" id="PS51747">
    <property type="entry name" value="CYT_DCMP_DEAMINASES_2"/>
    <property type="match status" value="1"/>
</dbReference>
<dbReference type="AlphaFoldDB" id="A0A5C5V388"/>
<evidence type="ECO:0000259" key="17">
    <source>
        <dbReference type="PROSITE" id="PS51747"/>
    </source>
</evidence>
<dbReference type="PIRSF" id="PIRSF006769">
    <property type="entry name" value="RibD"/>
    <property type="match status" value="1"/>
</dbReference>
<dbReference type="Pfam" id="PF00383">
    <property type="entry name" value="dCMP_cyt_deam_1"/>
    <property type="match status" value="1"/>
</dbReference>
<keyword evidence="6 13" id="KW-0686">Riboflavin biosynthesis</keyword>
<organism evidence="18 19">
    <name type="scientific">Posidoniimonas corsicana</name>
    <dbReference type="NCBI Taxonomy" id="1938618"/>
    <lineage>
        <taxon>Bacteria</taxon>
        <taxon>Pseudomonadati</taxon>
        <taxon>Planctomycetota</taxon>
        <taxon>Planctomycetia</taxon>
        <taxon>Pirellulales</taxon>
        <taxon>Lacipirellulaceae</taxon>
        <taxon>Posidoniimonas</taxon>
    </lineage>
</organism>
<comment type="function">
    <text evidence="1 13">Converts 2,5-diamino-6-(ribosylamino)-4(3h)-pyrimidinone 5'-phosphate into 5-amino-6-(ribosylamino)-2,4(1h,3h)-pyrimidinedione 5'-phosphate.</text>
</comment>
<dbReference type="InterPro" id="IPR004794">
    <property type="entry name" value="Eubact_RibD"/>
</dbReference>
<dbReference type="PANTHER" id="PTHR38011">
    <property type="entry name" value="DIHYDROFOLATE REDUCTASE FAMILY PROTEIN (AFU_ORTHOLOGUE AFUA_8G06820)"/>
    <property type="match status" value="1"/>
</dbReference>
<gene>
    <name evidence="18" type="primary">ribD</name>
    <name evidence="18" type="ORF">KOR34_41620</name>
</gene>
<dbReference type="NCBIfam" id="TIGR00326">
    <property type="entry name" value="eubact_ribD"/>
    <property type="match status" value="1"/>
</dbReference>
<comment type="similarity">
    <text evidence="4 13">In the N-terminal section; belongs to the cytidine and deoxycytidylate deaminase family.</text>
</comment>
<name>A0A5C5V388_9BACT</name>